<proteinExistence type="predicted"/>
<organism evidence="1 2">
    <name type="scientific">Pneumocystis oryctolagi</name>
    <dbReference type="NCBI Taxonomy" id="42067"/>
    <lineage>
        <taxon>Eukaryota</taxon>
        <taxon>Fungi</taxon>
        <taxon>Dikarya</taxon>
        <taxon>Ascomycota</taxon>
        <taxon>Taphrinomycotina</taxon>
        <taxon>Pneumocystomycetes</taxon>
        <taxon>Pneumocystaceae</taxon>
        <taxon>Pneumocystis</taxon>
    </lineage>
</organism>
<name>A0ACB7CGW9_9ASCO</name>
<evidence type="ECO:0000313" key="1">
    <source>
        <dbReference type="EMBL" id="KAG4306383.1"/>
    </source>
</evidence>
<reference evidence="1 2" key="1">
    <citation type="journal article" date="2021" name="Commun. Biol.">
        <title>Genomic insights into the host specific adaptation of the Pneumocystis genus.</title>
        <authorList>
            <person name="Cisse O.H."/>
            <person name="Ma L."/>
            <person name="Dekker J.P."/>
            <person name="Khil P.P."/>
            <person name="Youn J.-H."/>
            <person name="Brenchley J.M."/>
            <person name="Blair R."/>
            <person name="Pahar B."/>
            <person name="Chabe M."/>
            <person name="Van Rompay K.K.A."/>
            <person name="Keesler R."/>
            <person name="Sukura A."/>
            <person name="Hirsch V."/>
            <person name="Kutty G."/>
            <person name="Liu Y."/>
            <person name="Peng L."/>
            <person name="Chen J."/>
            <person name="Song J."/>
            <person name="Weissenbacher-Lang C."/>
            <person name="Xu J."/>
            <person name="Upham N.S."/>
            <person name="Stajich J.E."/>
            <person name="Cuomo C.A."/>
            <person name="Cushion M.T."/>
            <person name="Kovacs J.A."/>
        </authorList>
    </citation>
    <scope>NUCLEOTIDE SEQUENCE [LARGE SCALE GENOMIC DNA]</scope>
    <source>
        <strain evidence="1 2">RABM</strain>
    </source>
</reference>
<keyword evidence="2" id="KW-1185">Reference proteome</keyword>
<comment type="caution">
    <text evidence="1">The sequence shown here is derived from an EMBL/GenBank/DDBJ whole genome shotgun (WGS) entry which is preliminary data.</text>
</comment>
<evidence type="ECO:0000313" key="2">
    <source>
        <dbReference type="Proteomes" id="UP000768646"/>
    </source>
</evidence>
<protein>
    <submittedName>
        <fullName evidence="1">Uncharacterized protein</fullName>
    </submittedName>
</protein>
<dbReference type="Proteomes" id="UP000768646">
    <property type="component" value="Unassembled WGS sequence"/>
</dbReference>
<dbReference type="EMBL" id="JABTEG010000001">
    <property type="protein sequence ID" value="KAG4306383.1"/>
    <property type="molecule type" value="Genomic_DNA"/>
</dbReference>
<gene>
    <name evidence="1" type="ORF">PORY_000371</name>
</gene>
<sequence>MGLKLDFSEKKTPETDTGGKYSSSIHFSHSIDSSQAPSARELEIKIGTIKRLIRDLSVYKEELRTEEDRYLQWKEDGEDEYVLRKQKQVIDECWRMIPDAERRLSYSLEKLRQDQLEGKVTEEDISNVEAMIKDAGIIIDDVLKLMSSDNHPSQDENPILINELPSSDKIGSPESFEFGDFHENLSKIPEIPQGFWKPDIDYDDWSSIMSKIPEIVNAILGPEPLSHDFFSEQDSSLEEDQCNLSQNLQFFSKSSSILWEKYSEFQDSDHLSWETSYIHQMLFMSLEIPINLDKVAHNFIYISPVLSIKTTSDISNILSKDNSPTKNDSIFSDFDTQMVRIHCLKPDETLSNLSLFLLKSHLLELEIIQEKSEKCLAYWTSQKEAIESDKQICSKYFQELPKAMQGQILQTSFSPIYNLQKDFSFQTGDPLGPDGDGGTSIWGLLGGPRFFPAEIHPKLKHTERGTVSMVTAGGEGGSVSQGFSGSQFFITLGDNLDYLNGKYTVFGKVAEGFDTLEAINNVYCDSNMRPFKDIRIKHTIILDDPFPDPEGLIEPEKSPLPSKEQLSTVRIGNDEKFDEDMDEEEAERLRREREAKAQALTLEMIGDLPFAEVKPPDHVLFVCKLNSATRDEDLELIFSRFGKIISCEIIRDRRTGDSLQYAFIEFEKKEDCEQAYFKMQDVLIDDKRIKVDFSQSVSKLSNSWRMETNRKRKDAAQKSFAGSTYLEKGRGYREYKDDNYSMVFDDYDLKKMEKYRKRDSSDKNKYRKNHSSHKNSDKRNSSRTGFRFSSGSDANSSQIIGNTSNSSEHTTPATVSTNASSATGTAFTTIPSTPSAPMPFGAVSFTFGNSTTPAGQPPAHPLGQGNITLEIHPFDTKELCAGTTGGIFGASSESQLNVATTGTMSTPVAPSGTSGSGTSLFNLGGTIQQGGTPSSTTTPFVFGASTPQLDAKSASQDKPTTTFSFGGISEKNTQTQQEKPAVTTKPFSFGASSSTTPTFSFGTSTKTDTSSTSAEKPSESLGPSKTSSTFSFGNTSAQQNQQKNEVSAQKPEESKPTFTFNITPNTTIKSTAPSTATPDATPSENSKPSLPADTSSSNLSSTLFKPQTLGSSNADNSKKSDSSQTLSKTASDATKSLPTTSTQEQRTSNLKNKTIDDIINKWTSDLETYSRQFNQQAAEVSKWDRLLIESGDKISKLYADTIEAEQTQLKVDQTLTYIESQQNEMSAFLDQYESQVQELSDRQFGGPDGMQPADQEREKVYNLAEKLTEQLDGLGRNLKSMIEEINTASSMINKTNEDDPLSSIIKILNSHLSSLQWIQSTTTKLHYKIEEVKKAEHSIEKQLEEDNFYNGRNTRFS</sequence>
<accession>A0ACB7CGW9</accession>